<feature type="region of interest" description="Disordered" evidence="1">
    <location>
        <begin position="133"/>
        <end position="159"/>
    </location>
</feature>
<feature type="domain" description="Phage tail collar" evidence="3">
    <location>
        <begin position="34"/>
        <end position="89"/>
    </location>
</feature>
<dbReference type="EMBL" id="BMGH01000001">
    <property type="protein sequence ID" value="GGC97391.1"/>
    <property type="molecule type" value="Genomic_DNA"/>
</dbReference>
<evidence type="ECO:0000313" key="5">
    <source>
        <dbReference type="Proteomes" id="UP000613582"/>
    </source>
</evidence>
<organism evidence="4 5">
    <name type="scientific">Aquisalinus flavus</name>
    <dbReference type="NCBI Taxonomy" id="1526572"/>
    <lineage>
        <taxon>Bacteria</taxon>
        <taxon>Pseudomonadati</taxon>
        <taxon>Pseudomonadota</taxon>
        <taxon>Alphaproteobacteria</taxon>
        <taxon>Parvularculales</taxon>
        <taxon>Parvularculaceae</taxon>
        <taxon>Aquisalinus</taxon>
    </lineage>
</organism>
<protein>
    <submittedName>
        <fullName evidence="4">Tail Collar domain-containing protein</fullName>
    </submittedName>
</protein>
<dbReference type="InterPro" id="IPR037053">
    <property type="entry name" value="Phage_tail_collar_dom_sf"/>
</dbReference>
<feature type="signal peptide" evidence="2">
    <location>
        <begin position="1"/>
        <end position="25"/>
    </location>
</feature>
<proteinExistence type="predicted"/>
<dbReference type="InterPro" id="IPR011083">
    <property type="entry name" value="Phage_tail_collar_dom"/>
</dbReference>
<dbReference type="SUPFAM" id="SSF88874">
    <property type="entry name" value="Receptor-binding domain of short tail fibre protein gp12"/>
    <property type="match status" value="1"/>
</dbReference>
<accession>A0A8J2V0Z9</accession>
<evidence type="ECO:0000256" key="1">
    <source>
        <dbReference type="SAM" id="MobiDB-lite"/>
    </source>
</evidence>
<dbReference type="AlphaFoldDB" id="A0A8J2V0Z9"/>
<evidence type="ECO:0000259" key="3">
    <source>
        <dbReference type="Pfam" id="PF07484"/>
    </source>
</evidence>
<dbReference type="Proteomes" id="UP000613582">
    <property type="component" value="Unassembled WGS sequence"/>
</dbReference>
<comment type="caution">
    <text evidence="4">The sequence shown here is derived from an EMBL/GenBank/DDBJ whole genome shotgun (WGS) entry which is preliminary data.</text>
</comment>
<evidence type="ECO:0000256" key="2">
    <source>
        <dbReference type="SAM" id="SignalP"/>
    </source>
</evidence>
<keyword evidence="2" id="KW-0732">Signal</keyword>
<keyword evidence="5" id="KW-1185">Reference proteome</keyword>
<dbReference type="RefSeq" id="WP_188159518.1">
    <property type="nucleotide sequence ID" value="NZ_BMGH01000001.1"/>
</dbReference>
<dbReference type="Pfam" id="PF07484">
    <property type="entry name" value="Collar"/>
    <property type="match status" value="1"/>
</dbReference>
<gene>
    <name evidence="4" type="ORF">GCM10011342_02890</name>
</gene>
<sequence length="200" mass="20654">MRKLLAKAAAASGLALGALSSVAPAAAQLEPFVGQMMLTGSNFCPRGWAPVEGQTVAISSNTALFALLGTTYGGNGTTTFGLPDLRGRSAIHEGTGPGLPTYPLGDRGGQSSFTLSILNLPSHTHTVNATHLTADKGGPQDRYLGGGIGDDDDYHDGPPTRTMAAGMISPTGSGQPVDHRGPYIAMQWCIAMEGYFPPRN</sequence>
<dbReference type="Gene3D" id="3.90.1340.10">
    <property type="entry name" value="Phage tail collar domain"/>
    <property type="match status" value="1"/>
</dbReference>
<name>A0A8J2V0Z9_9PROT</name>
<feature type="chain" id="PRO_5035222979" evidence="2">
    <location>
        <begin position="26"/>
        <end position="200"/>
    </location>
</feature>
<reference evidence="4" key="2">
    <citation type="submission" date="2020-09" db="EMBL/GenBank/DDBJ databases">
        <authorList>
            <person name="Sun Q."/>
            <person name="Zhou Y."/>
        </authorList>
    </citation>
    <scope>NUCLEOTIDE SEQUENCE</scope>
    <source>
        <strain evidence="4">CGMCC 1.12921</strain>
    </source>
</reference>
<evidence type="ECO:0000313" key="4">
    <source>
        <dbReference type="EMBL" id="GGC97391.1"/>
    </source>
</evidence>
<reference evidence="4" key="1">
    <citation type="journal article" date="2014" name="Int. J. Syst. Evol. Microbiol.">
        <title>Complete genome sequence of Corynebacterium casei LMG S-19264T (=DSM 44701T), isolated from a smear-ripened cheese.</title>
        <authorList>
            <consortium name="US DOE Joint Genome Institute (JGI-PGF)"/>
            <person name="Walter F."/>
            <person name="Albersmeier A."/>
            <person name="Kalinowski J."/>
            <person name="Ruckert C."/>
        </authorList>
    </citation>
    <scope>NUCLEOTIDE SEQUENCE</scope>
    <source>
        <strain evidence="4">CGMCC 1.12921</strain>
    </source>
</reference>